<name>A0A9P0LM01_ACAOB</name>
<dbReference type="Pfam" id="PF13843">
    <property type="entry name" value="DDE_Tnp_1_7"/>
    <property type="match status" value="1"/>
</dbReference>
<evidence type="ECO:0000313" key="2">
    <source>
        <dbReference type="EMBL" id="CAH1998032.1"/>
    </source>
</evidence>
<comment type="caution">
    <text evidence="2">The sequence shown here is derived from an EMBL/GenBank/DDBJ whole genome shotgun (WGS) entry which is preliminary data.</text>
</comment>
<keyword evidence="3" id="KW-1185">Reference proteome</keyword>
<dbReference type="AlphaFoldDB" id="A0A9P0LM01"/>
<gene>
    <name evidence="2" type="ORF">ACAOBT_LOCUS24099</name>
</gene>
<organism evidence="2 3">
    <name type="scientific">Acanthoscelides obtectus</name>
    <name type="common">Bean weevil</name>
    <name type="synonym">Bruchus obtectus</name>
    <dbReference type="NCBI Taxonomy" id="200917"/>
    <lineage>
        <taxon>Eukaryota</taxon>
        <taxon>Metazoa</taxon>
        <taxon>Ecdysozoa</taxon>
        <taxon>Arthropoda</taxon>
        <taxon>Hexapoda</taxon>
        <taxon>Insecta</taxon>
        <taxon>Pterygota</taxon>
        <taxon>Neoptera</taxon>
        <taxon>Endopterygota</taxon>
        <taxon>Coleoptera</taxon>
        <taxon>Polyphaga</taxon>
        <taxon>Cucujiformia</taxon>
        <taxon>Chrysomeloidea</taxon>
        <taxon>Chrysomelidae</taxon>
        <taxon>Bruchinae</taxon>
        <taxon>Bruchini</taxon>
        <taxon>Acanthoscelides</taxon>
    </lineage>
</organism>
<dbReference type="OrthoDB" id="8955499at2759"/>
<dbReference type="EMBL" id="CAKOFQ010007312">
    <property type="protein sequence ID" value="CAH1998032.1"/>
    <property type="molecule type" value="Genomic_DNA"/>
</dbReference>
<evidence type="ECO:0000259" key="1">
    <source>
        <dbReference type="Pfam" id="PF13843"/>
    </source>
</evidence>
<sequence length="109" mass="12543">MYWAKPTRVAAIADVMTRGRFFSIRSNLKVVIDGSISEEKRRYDKFWKVRPILEAILQGCLQLPREKVVAVDEQMISFTGTCQMKQFVRGKPNPEGLKILLLLLLMDLS</sequence>
<reference evidence="2" key="1">
    <citation type="submission" date="2022-03" db="EMBL/GenBank/DDBJ databases">
        <authorList>
            <person name="Sayadi A."/>
        </authorList>
    </citation>
    <scope>NUCLEOTIDE SEQUENCE</scope>
</reference>
<dbReference type="PANTHER" id="PTHR47272:SF2">
    <property type="entry name" value="PIGGYBAC TRANSPOSABLE ELEMENT-DERIVED PROTEIN 3-LIKE"/>
    <property type="match status" value="1"/>
</dbReference>
<dbReference type="PANTHER" id="PTHR47272">
    <property type="entry name" value="DDE_TNP_1_7 DOMAIN-CONTAINING PROTEIN"/>
    <property type="match status" value="1"/>
</dbReference>
<protein>
    <recommendedName>
        <fullName evidence="1">PiggyBac transposable element-derived protein domain-containing protein</fullName>
    </recommendedName>
</protein>
<accession>A0A9P0LM01</accession>
<evidence type="ECO:0000313" key="3">
    <source>
        <dbReference type="Proteomes" id="UP001152888"/>
    </source>
</evidence>
<proteinExistence type="predicted"/>
<dbReference type="Proteomes" id="UP001152888">
    <property type="component" value="Unassembled WGS sequence"/>
</dbReference>
<feature type="domain" description="PiggyBac transposable element-derived protein" evidence="1">
    <location>
        <begin position="1"/>
        <end position="102"/>
    </location>
</feature>
<dbReference type="InterPro" id="IPR029526">
    <property type="entry name" value="PGBD"/>
</dbReference>